<protein>
    <submittedName>
        <fullName evidence="1">Surface antigen Bsp, putative</fullName>
    </submittedName>
</protein>
<dbReference type="Pfam" id="PF13306">
    <property type="entry name" value="LRR_5"/>
    <property type="match status" value="1"/>
</dbReference>
<dbReference type="KEGG" id="tva:4761234"/>
<keyword evidence="2" id="KW-1185">Reference proteome</keyword>
<dbReference type="VEuPathDB" id="TrichDB:TVAGG3_0449860"/>
<dbReference type="AlphaFoldDB" id="A2EVE3"/>
<dbReference type="RefSeq" id="XP_001315612.1">
    <property type="nucleotide sequence ID" value="XM_001315577.1"/>
</dbReference>
<reference evidence="1" key="2">
    <citation type="journal article" date="2007" name="Science">
        <title>Draft genome sequence of the sexually transmitted pathogen Trichomonas vaginalis.</title>
        <authorList>
            <person name="Carlton J.M."/>
            <person name="Hirt R.P."/>
            <person name="Silva J.C."/>
            <person name="Delcher A.L."/>
            <person name="Schatz M."/>
            <person name="Zhao Q."/>
            <person name="Wortman J.R."/>
            <person name="Bidwell S.L."/>
            <person name="Alsmark U.C.M."/>
            <person name="Besteiro S."/>
            <person name="Sicheritz-Ponten T."/>
            <person name="Noel C.J."/>
            <person name="Dacks J.B."/>
            <person name="Foster P.G."/>
            <person name="Simillion C."/>
            <person name="Van de Peer Y."/>
            <person name="Miranda-Saavedra D."/>
            <person name="Barton G.J."/>
            <person name="Westrop G.D."/>
            <person name="Mueller S."/>
            <person name="Dessi D."/>
            <person name="Fiori P.L."/>
            <person name="Ren Q."/>
            <person name="Paulsen I."/>
            <person name="Zhang H."/>
            <person name="Bastida-Corcuera F.D."/>
            <person name="Simoes-Barbosa A."/>
            <person name="Brown M.T."/>
            <person name="Hayes R.D."/>
            <person name="Mukherjee M."/>
            <person name="Okumura C.Y."/>
            <person name="Schneider R."/>
            <person name="Smith A.J."/>
            <person name="Vanacova S."/>
            <person name="Villalvazo M."/>
            <person name="Haas B.J."/>
            <person name="Pertea M."/>
            <person name="Feldblyum T.V."/>
            <person name="Utterback T.R."/>
            <person name="Shu C.L."/>
            <person name="Osoegawa K."/>
            <person name="de Jong P.J."/>
            <person name="Hrdy I."/>
            <person name="Horvathova L."/>
            <person name="Zubacova Z."/>
            <person name="Dolezal P."/>
            <person name="Malik S.B."/>
            <person name="Logsdon J.M. Jr."/>
            <person name="Henze K."/>
            <person name="Gupta A."/>
            <person name="Wang C.C."/>
            <person name="Dunne R.L."/>
            <person name="Upcroft J.A."/>
            <person name="Upcroft P."/>
            <person name="White O."/>
            <person name="Salzberg S.L."/>
            <person name="Tang P."/>
            <person name="Chiu C.-H."/>
            <person name="Lee Y.-S."/>
            <person name="Embley T.M."/>
            <person name="Coombs G.H."/>
            <person name="Mottram J.C."/>
            <person name="Tachezy J."/>
            <person name="Fraser-Liggett C.M."/>
            <person name="Johnson P.J."/>
        </authorList>
    </citation>
    <scope>NUCLEOTIDE SEQUENCE [LARGE SCALE GENOMIC DNA]</scope>
    <source>
        <strain evidence="1">G3</strain>
    </source>
</reference>
<dbReference type="VEuPathDB" id="TrichDB:TVAG_489330"/>
<dbReference type="PANTHER" id="PTHR45661">
    <property type="entry name" value="SURFACE ANTIGEN"/>
    <property type="match status" value="1"/>
</dbReference>
<dbReference type="STRING" id="5722.A2EVE3"/>
<dbReference type="InParanoid" id="A2EVE3"/>
<dbReference type="PANTHER" id="PTHR45661:SF3">
    <property type="entry name" value="IG-LIKE DOMAIN-CONTAINING PROTEIN"/>
    <property type="match status" value="1"/>
</dbReference>
<dbReference type="InterPro" id="IPR026906">
    <property type="entry name" value="LRR_5"/>
</dbReference>
<organism evidence="1 2">
    <name type="scientific">Trichomonas vaginalis (strain ATCC PRA-98 / G3)</name>
    <dbReference type="NCBI Taxonomy" id="412133"/>
    <lineage>
        <taxon>Eukaryota</taxon>
        <taxon>Metamonada</taxon>
        <taxon>Parabasalia</taxon>
        <taxon>Trichomonadida</taxon>
        <taxon>Trichomonadidae</taxon>
        <taxon>Trichomonas</taxon>
    </lineage>
</organism>
<name>A2EVE3_TRIV3</name>
<sequence length="221" mass="24742">MSKLDDNDYSTDGLTLFSVSKRYTNVIISSKCETIFGESSSDYAFNHVNDILESFSFEDNPNLANINKFSFYNCIQLRSVNLSPCTKLKTIGDSAFQDCSSLETIILPEGLTTIGSFMISQTKISSINIPSTVTTIINFGLGRTPYLRTVTFTKGSQLKSITGNNFFYTNMKTFTVPENVDFFDGMAFSWSYTLETIIVDPDNPYLFSDGKALYNKNLTKI</sequence>
<dbReference type="EMBL" id="DS113506">
    <property type="protein sequence ID" value="EAY03389.1"/>
    <property type="molecule type" value="Genomic_DNA"/>
</dbReference>
<dbReference type="OrthoDB" id="6363818at2759"/>
<dbReference type="SMR" id="A2EVE3"/>
<dbReference type="Proteomes" id="UP000001542">
    <property type="component" value="Unassembled WGS sequence"/>
</dbReference>
<proteinExistence type="predicted"/>
<gene>
    <name evidence="1" type="ORF">TVAG_489330</name>
</gene>
<evidence type="ECO:0000313" key="2">
    <source>
        <dbReference type="Proteomes" id="UP000001542"/>
    </source>
</evidence>
<evidence type="ECO:0000313" key="1">
    <source>
        <dbReference type="EMBL" id="EAY03389.1"/>
    </source>
</evidence>
<dbReference type="Gene3D" id="3.80.10.10">
    <property type="entry name" value="Ribonuclease Inhibitor"/>
    <property type="match status" value="1"/>
</dbReference>
<dbReference type="InterPro" id="IPR032675">
    <property type="entry name" value="LRR_dom_sf"/>
</dbReference>
<accession>A2EVE3</accession>
<reference evidence="1" key="1">
    <citation type="submission" date="2006-10" db="EMBL/GenBank/DDBJ databases">
        <authorList>
            <person name="Amadeo P."/>
            <person name="Zhao Q."/>
            <person name="Wortman J."/>
            <person name="Fraser-Liggett C."/>
            <person name="Carlton J."/>
        </authorList>
    </citation>
    <scope>NUCLEOTIDE SEQUENCE</scope>
    <source>
        <strain evidence="1">G3</strain>
    </source>
</reference>
<dbReference type="InterPro" id="IPR053139">
    <property type="entry name" value="Surface_bspA-like"/>
</dbReference>
<dbReference type="SUPFAM" id="SSF52058">
    <property type="entry name" value="L domain-like"/>
    <property type="match status" value="1"/>
</dbReference>